<feature type="transmembrane region" description="Helical" evidence="5">
    <location>
        <begin position="240"/>
        <end position="262"/>
    </location>
</feature>
<evidence type="ECO:0000256" key="5">
    <source>
        <dbReference type="RuleBase" id="RU363041"/>
    </source>
</evidence>
<dbReference type="RefSeq" id="WP_069624663.1">
    <property type="nucleotide sequence ID" value="NZ_LPWD01000398.1"/>
</dbReference>
<organism evidence="6 7">
    <name type="scientific">Methyloceanibacter marginalis</name>
    <dbReference type="NCBI Taxonomy" id="1774971"/>
    <lineage>
        <taxon>Bacteria</taxon>
        <taxon>Pseudomonadati</taxon>
        <taxon>Pseudomonadota</taxon>
        <taxon>Alphaproteobacteria</taxon>
        <taxon>Hyphomicrobiales</taxon>
        <taxon>Hyphomicrobiaceae</taxon>
        <taxon>Methyloceanibacter</taxon>
    </lineage>
</organism>
<feature type="transmembrane region" description="Helical" evidence="5">
    <location>
        <begin position="142"/>
        <end position="175"/>
    </location>
</feature>
<dbReference type="InterPro" id="IPR002781">
    <property type="entry name" value="TM_pro_TauE-like"/>
</dbReference>
<sequence length="268" mass="26465">MPLGVVPIALLLGSGALVGITLGLVGGGGSVLAVPLLVYLVGVPSAHVAIGTAAVAVALNAGAGLAAHARLGTVKWPCAMVFTAAGVAGAFTGASLGKQLGGSELLALFGLLMIGVGIYMIAVEPKPTGHDVRLTQKSARHLLPRLILIGAGVGLLSGFFGIGGGFLIVPGLVLATGMALQNAIATSLFAVTAFGLTTAASYAVSGLVDWRLAALVIVGGVLGTMFGTRVNTHLAGHKRALAGTFASVVIVVGLYIVASGIMKLMEVG</sequence>
<feature type="transmembrane region" description="Helical" evidence="5">
    <location>
        <begin position="74"/>
        <end position="93"/>
    </location>
</feature>
<dbReference type="InterPro" id="IPR051598">
    <property type="entry name" value="TSUP/Inactive_protease-like"/>
</dbReference>
<name>A0A1E3W8L2_9HYPH</name>
<dbReference type="Proteomes" id="UP000095042">
    <property type="component" value="Unassembled WGS sequence"/>
</dbReference>
<evidence type="ECO:0000256" key="1">
    <source>
        <dbReference type="ARBA" id="ARBA00004141"/>
    </source>
</evidence>
<comment type="caution">
    <text evidence="6">The sequence shown here is derived from an EMBL/GenBank/DDBJ whole genome shotgun (WGS) entry which is preliminary data.</text>
</comment>
<evidence type="ECO:0000313" key="7">
    <source>
        <dbReference type="Proteomes" id="UP000095042"/>
    </source>
</evidence>
<evidence type="ECO:0000256" key="3">
    <source>
        <dbReference type="ARBA" id="ARBA00022989"/>
    </source>
</evidence>
<keyword evidence="3 5" id="KW-1133">Transmembrane helix</keyword>
<evidence type="ECO:0000256" key="4">
    <source>
        <dbReference type="ARBA" id="ARBA00023136"/>
    </source>
</evidence>
<feature type="transmembrane region" description="Helical" evidence="5">
    <location>
        <begin position="6"/>
        <end position="25"/>
    </location>
</feature>
<keyword evidence="4 5" id="KW-0472">Membrane</keyword>
<protein>
    <recommendedName>
        <fullName evidence="5">Probable membrane transporter protein</fullName>
    </recommendedName>
</protein>
<dbReference type="Pfam" id="PF01925">
    <property type="entry name" value="TauE"/>
    <property type="match status" value="1"/>
</dbReference>
<dbReference type="EMBL" id="LPWD01000398">
    <property type="protein sequence ID" value="ODS02149.1"/>
    <property type="molecule type" value="Genomic_DNA"/>
</dbReference>
<gene>
    <name evidence="6" type="ORF">AUC71_16925</name>
</gene>
<feature type="transmembrane region" description="Helical" evidence="5">
    <location>
        <begin position="37"/>
        <end position="62"/>
    </location>
</feature>
<dbReference type="AlphaFoldDB" id="A0A1E3W8L2"/>
<evidence type="ECO:0000256" key="2">
    <source>
        <dbReference type="ARBA" id="ARBA00022692"/>
    </source>
</evidence>
<feature type="transmembrane region" description="Helical" evidence="5">
    <location>
        <begin position="210"/>
        <end position="228"/>
    </location>
</feature>
<keyword evidence="7" id="KW-1185">Reference proteome</keyword>
<reference evidence="6 7" key="1">
    <citation type="journal article" date="2016" name="Environ. Microbiol.">
        <title>New Methyloceanibacter diversity from North Sea sediments includes methanotroph containing solely the soluble methane monooxygenase.</title>
        <authorList>
            <person name="Vekeman B."/>
            <person name="Kerckhof F.M."/>
            <person name="Cremers G."/>
            <person name="de Vos P."/>
            <person name="Vandamme P."/>
            <person name="Boon N."/>
            <person name="Op den Camp H.J."/>
            <person name="Heylen K."/>
        </authorList>
    </citation>
    <scope>NUCLEOTIDE SEQUENCE [LARGE SCALE GENOMIC DNA]</scope>
    <source>
        <strain evidence="6 7">R-67177</strain>
    </source>
</reference>
<feature type="transmembrane region" description="Helical" evidence="5">
    <location>
        <begin position="182"/>
        <end position="204"/>
    </location>
</feature>
<keyword evidence="5" id="KW-1003">Cell membrane</keyword>
<proteinExistence type="inferred from homology"/>
<dbReference type="PANTHER" id="PTHR43701">
    <property type="entry name" value="MEMBRANE TRANSPORTER PROTEIN MJ0441-RELATED"/>
    <property type="match status" value="1"/>
</dbReference>
<accession>A0A1E3W8L2</accession>
<dbReference type="PANTHER" id="PTHR43701:SF2">
    <property type="entry name" value="MEMBRANE TRANSPORTER PROTEIN YJNA-RELATED"/>
    <property type="match status" value="1"/>
</dbReference>
<feature type="transmembrane region" description="Helical" evidence="5">
    <location>
        <begin position="105"/>
        <end position="122"/>
    </location>
</feature>
<keyword evidence="2 5" id="KW-0812">Transmembrane</keyword>
<dbReference type="GO" id="GO:0005886">
    <property type="term" value="C:plasma membrane"/>
    <property type="evidence" value="ECO:0007669"/>
    <property type="project" value="UniProtKB-SubCell"/>
</dbReference>
<evidence type="ECO:0000313" key="6">
    <source>
        <dbReference type="EMBL" id="ODS02149.1"/>
    </source>
</evidence>
<comment type="similarity">
    <text evidence="5">Belongs to the 4-toluene sulfonate uptake permease (TSUP) (TC 2.A.102) family.</text>
</comment>
<comment type="subcellular location">
    <subcellularLocation>
        <location evidence="5">Cell membrane</location>
        <topology evidence="5">Multi-pass membrane protein</topology>
    </subcellularLocation>
    <subcellularLocation>
        <location evidence="1">Membrane</location>
        <topology evidence="1">Multi-pass membrane protein</topology>
    </subcellularLocation>
</comment>
<dbReference type="OrthoDB" id="9151526at2"/>